<sequence length="131" mass="14725">MVKGLSEKTTSDGLRDYMEVVSGVDVLAVEFGEQGRALVTFNETYDSQAITQKIAKRRLEDKRLSIEQVPVCHCVQVTGLNKSNTTKDTVLYYFENRKNGGGDVTNVEINAKEGWALVYFEDPQGTQHNQY</sequence>
<accession>A0A9W9ZQW0</accession>
<organism evidence="1 2">
    <name type="scientific">Desmophyllum pertusum</name>
    <dbReference type="NCBI Taxonomy" id="174260"/>
    <lineage>
        <taxon>Eukaryota</taxon>
        <taxon>Metazoa</taxon>
        <taxon>Cnidaria</taxon>
        <taxon>Anthozoa</taxon>
        <taxon>Hexacorallia</taxon>
        <taxon>Scleractinia</taxon>
        <taxon>Caryophylliina</taxon>
        <taxon>Caryophylliidae</taxon>
        <taxon>Desmophyllum</taxon>
    </lineage>
</organism>
<keyword evidence="1" id="KW-0808">Transferase</keyword>
<keyword evidence="1" id="KW-0328">Glycosyltransferase</keyword>
<reference evidence="1" key="1">
    <citation type="submission" date="2023-01" db="EMBL/GenBank/DDBJ databases">
        <title>Genome assembly of the deep-sea coral Lophelia pertusa.</title>
        <authorList>
            <person name="Herrera S."/>
            <person name="Cordes E."/>
        </authorList>
    </citation>
    <scope>NUCLEOTIDE SEQUENCE</scope>
    <source>
        <strain evidence="1">USNM1676648</strain>
        <tissue evidence="1">Polyp</tissue>
    </source>
</reference>
<comment type="caution">
    <text evidence="1">The sequence shown here is derived from an EMBL/GenBank/DDBJ whole genome shotgun (WGS) entry which is preliminary data.</text>
</comment>
<dbReference type="Pfam" id="PF23085">
    <property type="entry name" value="RRM_PARP14_3"/>
    <property type="match status" value="1"/>
</dbReference>
<dbReference type="Proteomes" id="UP001163046">
    <property type="component" value="Unassembled WGS sequence"/>
</dbReference>
<gene>
    <name evidence="1" type="primary">PARP14_16</name>
    <name evidence="1" type="ORF">OS493_017570</name>
</gene>
<evidence type="ECO:0000313" key="2">
    <source>
        <dbReference type="Proteomes" id="UP001163046"/>
    </source>
</evidence>
<dbReference type="AlphaFoldDB" id="A0A9W9ZQW0"/>
<dbReference type="SUPFAM" id="SSF54928">
    <property type="entry name" value="RNA-binding domain, RBD"/>
    <property type="match status" value="1"/>
</dbReference>
<dbReference type="InterPro" id="IPR012677">
    <property type="entry name" value="Nucleotide-bd_a/b_plait_sf"/>
</dbReference>
<dbReference type="InterPro" id="IPR035979">
    <property type="entry name" value="RBD_domain_sf"/>
</dbReference>
<dbReference type="EC" id="2.4.2.30" evidence="1"/>
<keyword evidence="2" id="KW-1185">Reference proteome</keyword>
<dbReference type="Gene3D" id="3.30.70.330">
    <property type="match status" value="2"/>
</dbReference>
<dbReference type="GO" id="GO:0003676">
    <property type="term" value="F:nucleic acid binding"/>
    <property type="evidence" value="ECO:0007669"/>
    <property type="project" value="InterPro"/>
</dbReference>
<evidence type="ECO:0000313" key="1">
    <source>
        <dbReference type="EMBL" id="KAJ7385193.1"/>
    </source>
</evidence>
<proteinExistence type="predicted"/>
<dbReference type="EMBL" id="MU825882">
    <property type="protein sequence ID" value="KAJ7385193.1"/>
    <property type="molecule type" value="Genomic_DNA"/>
</dbReference>
<protein>
    <submittedName>
        <fullName evidence="1">Positive regulation of interleukin-4-mediated signaling pathway</fullName>
        <ecNumber evidence="1">2.4.2.30</ecNumber>
    </submittedName>
</protein>
<dbReference type="GO" id="GO:0003950">
    <property type="term" value="F:NAD+ poly-ADP-ribosyltransferase activity"/>
    <property type="evidence" value="ECO:0007669"/>
    <property type="project" value="UniProtKB-EC"/>
</dbReference>
<dbReference type="OrthoDB" id="5985922at2759"/>
<name>A0A9W9ZQW0_9CNID</name>